<comment type="caution">
    <text evidence="2">The sequence shown here is derived from an EMBL/GenBank/DDBJ whole genome shotgun (WGS) entry which is preliminary data.</text>
</comment>
<accession>M0AFB4</accession>
<proteinExistence type="predicted"/>
<dbReference type="OrthoDB" id="205286at2157"/>
<dbReference type="InterPro" id="IPR045396">
    <property type="entry name" value="DUF6517"/>
</dbReference>
<name>M0AFB4_9EURY</name>
<evidence type="ECO:0000313" key="3">
    <source>
        <dbReference type="Proteomes" id="UP000011648"/>
    </source>
</evidence>
<dbReference type="Pfam" id="PF20127">
    <property type="entry name" value="DUF6517"/>
    <property type="match status" value="1"/>
</dbReference>
<dbReference type="AlphaFoldDB" id="M0AFB4"/>
<gene>
    <name evidence="2" type="ORF">C484_03459</name>
</gene>
<sequence>MASSSNRRDSHDSNRLPTRSRRSLLAAGATGTLALTAGCLDFALGNGPLEFSGDRVAPSDGALEETGYTEESVEERSIEESAEIGLGIEREFKAGIWQSTYVKDVSILGGEREAALFTTLSIPAVEVAGRSFNPLEDLSNGELVERLLGEVDSEAGQIEGIEHEESFGLDILGDGRDVDTFIGQSTYDGEEIDVELTLTSFVHEDDLLVLLGTHPEVLAEESANVEVLLESAEHPV</sequence>
<evidence type="ECO:0000256" key="1">
    <source>
        <dbReference type="SAM" id="MobiDB-lite"/>
    </source>
</evidence>
<feature type="region of interest" description="Disordered" evidence="1">
    <location>
        <begin position="1"/>
        <end position="21"/>
    </location>
</feature>
<reference evidence="2 3" key="1">
    <citation type="journal article" date="2014" name="PLoS Genet.">
        <title>Phylogenetically driven sequencing of extremely halophilic archaea reveals strategies for static and dynamic osmo-response.</title>
        <authorList>
            <person name="Becker E.A."/>
            <person name="Seitzer P.M."/>
            <person name="Tritt A."/>
            <person name="Larsen D."/>
            <person name="Krusor M."/>
            <person name="Yao A.I."/>
            <person name="Wu D."/>
            <person name="Madern D."/>
            <person name="Eisen J.A."/>
            <person name="Darling A.E."/>
            <person name="Facciotti M.T."/>
        </authorList>
    </citation>
    <scope>NUCLEOTIDE SEQUENCE [LARGE SCALE GENOMIC DNA]</scope>
    <source>
        <strain evidence="2 3">DSM 12281</strain>
    </source>
</reference>
<organism evidence="2 3">
    <name type="scientific">Natrialba taiwanensis DSM 12281</name>
    <dbReference type="NCBI Taxonomy" id="1230458"/>
    <lineage>
        <taxon>Archaea</taxon>
        <taxon>Methanobacteriati</taxon>
        <taxon>Methanobacteriota</taxon>
        <taxon>Stenosarchaea group</taxon>
        <taxon>Halobacteria</taxon>
        <taxon>Halobacteriales</taxon>
        <taxon>Natrialbaceae</taxon>
        <taxon>Natrialba</taxon>
    </lineage>
</organism>
<dbReference type="PATRIC" id="fig|1230458.4.peg.690"/>
<feature type="compositionally biased region" description="Basic and acidic residues" evidence="1">
    <location>
        <begin position="1"/>
        <end position="14"/>
    </location>
</feature>
<dbReference type="Proteomes" id="UP000011648">
    <property type="component" value="Unassembled WGS sequence"/>
</dbReference>
<dbReference type="RefSeq" id="WP_006824572.1">
    <property type="nucleotide sequence ID" value="NZ_AOIL01000012.1"/>
</dbReference>
<evidence type="ECO:0000313" key="2">
    <source>
        <dbReference type="EMBL" id="ELY96013.1"/>
    </source>
</evidence>
<dbReference type="EMBL" id="AOIL01000012">
    <property type="protein sequence ID" value="ELY96013.1"/>
    <property type="molecule type" value="Genomic_DNA"/>
</dbReference>
<keyword evidence="3" id="KW-1185">Reference proteome</keyword>
<protein>
    <submittedName>
        <fullName evidence="2">Uncharacterized protein</fullName>
    </submittedName>
</protein>